<evidence type="ECO:0000313" key="1">
    <source>
        <dbReference type="EMBL" id="RAK51588.1"/>
    </source>
</evidence>
<dbReference type="InterPro" id="IPR017601">
    <property type="entry name" value="DGQHR-contain_dom"/>
</dbReference>
<keyword evidence="2" id="KW-1185">Reference proteome</keyword>
<dbReference type="RefSeq" id="WP_111516122.1">
    <property type="nucleotide sequence ID" value="NZ_QFYR01000004.1"/>
</dbReference>
<sequence>MPETHRYTASLVTQGRHRFYTLTVPSDVLAKTCFVISRDEDPKEGFQRLLDRARAEQIADYIDNGLGTIPNSIVLSAQPEAEFRYERVRKTVEFVAHPKSFLILDGQHRVYGFSLATSDLRVPVVIYNDLSRQDESRLFIDINTKQRPVPNELLLDIRKLAAYQDDIETRLAEVFDLFNEMPASPLAGMLSPAKKRSGHISRVTFNAALKPLLGLFQETESEEIYRIVGGYVAAVQRGVGEYGLPVDVTNPITFRGFMLLFQDVARTVKDRHGSEYTVDNFYEALRPMFKNVKASAIKEPGNSVTAYHKILTDAFRAKFTL</sequence>
<name>A0A328AFL1_9CAUL</name>
<dbReference type="NCBIfam" id="TIGR03187">
    <property type="entry name" value="DGQHR"/>
    <property type="match status" value="1"/>
</dbReference>
<protein>
    <recommendedName>
        <fullName evidence="3">DGQHR domain-containing protein</fullName>
    </recommendedName>
</protein>
<accession>A0A328AFL1</accession>
<gene>
    <name evidence="1" type="ORF">DJ018_16205</name>
</gene>
<proteinExistence type="predicted"/>
<organism evidence="1 2">
    <name type="scientific">Phenylobacterium deserti</name>
    <dbReference type="NCBI Taxonomy" id="1914756"/>
    <lineage>
        <taxon>Bacteria</taxon>
        <taxon>Pseudomonadati</taxon>
        <taxon>Pseudomonadota</taxon>
        <taxon>Alphaproteobacteria</taxon>
        <taxon>Caulobacterales</taxon>
        <taxon>Caulobacteraceae</taxon>
        <taxon>Phenylobacterium</taxon>
    </lineage>
</organism>
<dbReference type="Proteomes" id="UP000249725">
    <property type="component" value="Unassembled WGS sequence"/>
</dbReference>
<comment type="caution">
    <text evidence="1">The sequence shown here is derived from an EMBL/GenBank/DDBJ whole genome shotgun (WGS) entry which is preliminary data.</text>
</comment>
<dbReference type="InterPro" id="IPR017642">
    <property type="entry name" value="DNA_S_mod_DndB"/>
</dbReference>
<dbReference type="EMBL" id="QFYR01000004">
    <property type="protein sequence ID" value="RAK51588.1"/>
    <property type="molecule type" value="Genomic_DNA"/>
</dbReference>
<evidence type="ECO:0008006" key="3">
    <source>
        <dbReference type="Google" id="ProtNLM"/>
    </source>
</evidence>
<dbReference type="CDD" id="cd16413">
    <property type="entry name" value="DGQHR_domain"/>
    <property type="match status" value="1"/>
</dbReference>
<dbReference type="AlphaFoldDB" id="A0A328AFL1"/>
<reference evidence="2" key="1">
    <citation type="submission" date="2018-05" db="EMBL/GenBank/DDBJ databases">
        <authorList>
            <person name="Li X."/>
        </authorList>
    </citation>
    <scope>NUCLEOTIDE SEQUENCE [LARGE SCALE GENOMIC DNA]</scope>
    <source>
        <strain evidence="2">YIM 73061</strain>
    </source>
</reference>
<evidence type="ECO:0000313" key="2">
    <source>
        <dbReference type="Proteomes" id="UP000249725"/>
    </source>
</evidence>
<dbReference type="OrthoDB" id="9789139at2"/>
<dbReference type="Pfam" id="PF14072">
    <property type="entry name" value="DndB"/>
    <property type="match status" value="1"/>
</dbReference>